<keyword evidence="7" id="KW-1185">Reference proteome</keyword>
<keyword evidence="2 6" id="KW-0808">Transferase</keyword>
<evidence type="ECO:0000256" key="4">
    <source>
        <dbReference type="ARBA" id="ARBA00022884"/>
    </source>
</evidence>
<dbReference type="GO" id="GO:0003723">
    <property type="term" value="F:RNA binding"/>
    <property type="evidence" value="ECO:0007669"/>
    <property type="project" value="UniProtKB-KW"/>
</dbReference>
<keyword evidence="1 6" id="KW-0489">Methyltransferase</keyword>
<organism evidence="6 7">
    <name type="scientific">Plasticicumulans lactativorans</name>
    <dbReference type="NCBI Taxonomy" id="1133106"/>
    <lineage>
        <taxon>Bacteria</taxon>
        <taxon>Pseudomonadati</taxon>
        <taxon>Pseudomonadota</taxon>
        <taxon>Gammaproteobacteria</taxon>
        <taxon>Candidatus Competibacteraceae</taxon>
        <taxon>Plasticicumulans</taxon>
    </lineage>
</organism>
<protein>
    <submittedName>
        <fullName evidence="6">Phospholipid N-methyltransferase</fullName>
    </submittedName>
</protein>
<evidence type="ECO:0000313" key="7">
    <source>
        <dbReference type="Proteomes" id="UP000295765"/>
    </source>
</evidence>
<dbReference type="InterPro" id="IPR029063">
    <property type="entry name" value="SAM-dependent_MTases_sf"/>
</dbReference>
<dbReference type="Pfam" id="PF13649">
    <property type="entry name" value="Methyltransf_25"/>
    <property type="match status" value="1"/>
</dbReference>
<evidence type="ECO:0000313" key="6">
    <source>
        <dbReference type="EMBL" id="TCO81506.1"/>
    </source>
</evidence>
<dbReference type="SUPFAM" id="SSF53335">
    <property type="entry name" value="S-adenosyl-L-methionine-dependent methyltransferases"/>
    <property type="match status" value="1"/>
</dbReference>
<dbReference type="InterPro" id="IPR001737">
    <property type="entry name" value="KsgA/Erm"/>
</dbReference>
<feature type="domain" description="Ribosomal RNA adenine methylase transferase N-terminal" evidence="5">
    <location>
        <begin position="50"/>
        <end position="184"/>
    </location>
</feature>
<keyword evidence="4" id="KW-0694">RNA-binding</keyword>
<keyword evidence="3" id="KW-0949">S-adenosyl-L-methionine</keyword>
<proteinExistence type="predicted"/>
<evidence type="ECO:0000256" key="3">
    <source>
        <dbReference type="ARBA" id="ARBA00022691"/>
    </source>
</evidence>
<dbReference type="GO" id="GO:0000179">
    <property type="term" value="F:rRNA (adenine-N6,N6-)-dimethyltransferase activity"/>
    <property type="evidence" value="ECO:0007669"/>
    <property type="project" value="InterPro"/>
</dbReference>
<dbReference type="PANTHER" id="PTHR11727">
    <property type="entry name" value="DIMETHYLADENOSINE TRANSFERASE"/>
    <property type="match status" value="1"/>
</dbReference>
<dbReference type="Gene3D" id="3.40.50.150">
    <property type="entry name" value="Vaccinia Virus protein VP39"/>
    <property type="match status" value="1"/>
</dbReference>
<dbReference type="RefSeq" id="WP_341540217.1">
    <property type="nucleotide sequence ID" value="NZ_SLWY01000008.1"/>
</dbReference>
<name>A0A4R2LB65_9GAMM</name>
<gene>
    <name evidence="6" type="ORF">EV699_108137</name>
</gene>
<dbReference type="AlphaFoldDB" id="A0A4R2LB65"/>
<dbReference type="InterPro" id="IPR041698">
    <property type="entry name" value="Methyltransf_25"/>
</dbReference>
<sequence>MPEESEVMFTTGSPADATELPVWQSPWVFLRAWLDSPRAVGAVWPASQRLARAMARLAPLDGDGVVVELGGGLGAVTEALLERGLAPQRLYVVERDARLAAHLRRRFRQVNVLHCDACELPARLGTQRRVDTIVSSLPLRSLPEASVEAIIAACRAVLAPQGHVVQYTYALFGDSPLVALGARPAQRTVVLGNLPPARVDLWHNVVHAGA</sequence>
<comment type="caution">
    <text evidence="6">The sequence shown here is derived from an EMBL/GenBank/DDBJ whole genome shotgun (WGS) entry which is preliminary data.</text>
</comment>
<dbReference type="PANTHER" id="PTHR11727:SF14">
    <property type="entry name" value="BLL8166 PROTEIN"/>
    <property type="match status" value="1"/>
</dbReference>
<accession>A0A4R2LB65</accession>
<evidence type="ECO:0000256" key="1">
    <source>
        <dbReference type="ARBA" id="ARBA00022603"/>
    </source>
</evidence>
<reference evidence="6 7" key="1">
    <citation type="submission" date="2019-03" db="EMBL/GenBank/DDBJ databases">
        <title>Genomic Encyclopedia of Type Strains, Phase IV (KMG-IV): sequencing the most valuable type-strain genomes for metagenomic binning, comparative biology and taxonomic classification.</title>
        <authorList>
            <person name="Goeker M."/>
        </authorList>
    </citation>
    <scope>NUCLEOTIDE SEQUENCE [LARGE SCALE GENOMIC DNA]</scope>
    <source>
        <strain evidence="6 7">DSM 25287</strain>
    </source>
</reference>
<dbReference type="InterPro" id="IPR020598">
    <property type="entry name" value="rRNA_Ade_methylase_Trfase_N"/>
</dbReference>
<evidence type="ECO:0000259" key="5">
    <source>
        <dbReference type="SMART" id="SM00650"/>
    </source>
</evidence>
<dbReference type="SMART" id="SM00650">
    <property type="entry name" value="rADc"/>
    <property type="match status" value="1"/>
</dbReference>
<dbReference type="PROSITE" id="PS01131">
    <property type="entry name" value="RRNA_A_DIMETH"/>
    <property type="match status" value="1"/>
</dbReference>
<evidence type="ECO:0000256" key="2">
    <source>
        <dbReference type="ARBA" id="ARBA00022679"/>
    </source>
</evidence>
<dbReference type="InterPro" id="IPR020596">
    <property type="entry name" value="rRNA_Ade_Mease_Trfase_CS"/>
</dbReference>
<dbReference type="Proteomes" id="UP000295765">
    <property type="component" value="Unassembled WGS sequence"/>
</dbReference>
<dbReference type="CDD" id="cd02440">
    <property type="entry name" value="AdoMet_MTases"/>
    <property type="match status" value="1"/>
</dbReference>
<dbReference type="EMBL" id="SLWY01000008">
    <property type="protein sequence ID" value="TCO81506.1"/>
    <property type="molecule type" value="Genomic_DNA"/>
</dbReference>